<dbReference type="NCBIfam" id="NF047765">
    <property type="entry name" value="LIC_13387_fam"/>
    <property type="match status" value="1"/>
</dbReference>
<dbReference type="InterPro" id="IPR058068">
    <property type="entry name" value="LIC_13387-like"/>
</dbReference>
<organism evidence="2 3">
    <name type="scientific">Marivirga aurantiaca</name>
    <dbReference type="NCBI Taxonomy" id="2802615"/>
    <lineage>
        <taxon>Bacteria</taxon>
        <taxon>Pseudomonadati</taxon>
        <taxon>Bacteroidota</taxon>
        <taxon>Cytophagia</taxon>
        <taxon>Cytophagales</taxon>
        <taxon>Marivirgaceae</taxon>
        <taxon>Marivirga</taxon>
    </lineage>
</organism>
<dbReference type="EMBL" id="JAEQBW010000003">
    <property type="protein sequence ID" value="MBK6265380.1"/>
    <property type="molecule type" value="Genomic_DNA"/>
</dbReference>
<dbReference type="RefSeq" id="WP_201431044.1">
    <property type="nucleotide sequence ID" value="NZ_JAEQBW010000003.1"/>
</dbReference>
<feature type="transmembrane region" description="Helical" evidence="1">
    <location>
        <begin position="94"/>
        <end position="112"/>
    </location>
</feature>
<comment type="caution">
    <text evidence="2">The sequence shown here is derived from an EMBL/GenBank/DDBJ whole genome shotgun (WGS) entry which is preliminary data.</text>
</comment>
<evidence type="ECO:0000313" key="3">
    <source>
        <dbReference type="Proteomes" id="UP000611723"/>
    </source>
</evidence>
<evidence type="ECO:0000256" key="1">
    <source>
        <dbReference type="SAM" id="Phobius"/>
    </source>
</evidence>
<proteinExistence type="predicted"/>
<keyword evidence="1" id="KW-0812">Transmembrane</keyword>
<accession>A0A934WYX7</accession>
<keyword evidence="3" id="KW-1185">Reference proteome</keyword>
<dbReference type="Proteomes" id="UP000611723">
    <property type="component" value="Unassembled WGS sequence"/>
</dbReference>
<keyword evidence="1" id="KW-0472">Membrane</keyword>
<protein>
    <submittedName>
        <fullName evidence="2">Uncharacterized protein</fullName>
    </submittedName>
</protein>
<evidence type="ECO:0000313" key="2">
    <source>
        <dbReference type="EMBL" id="MBK6265380.1"/>
    </source>
</evidence>
<dbReference type="AlphaFoldDB" id="A0A934WYX7"/>
<keyword evidence="1" id="KW-1133">Transmembrane helix</keyword>
<name>A0A934WYX7_9BACT</name>
<reference evidence="2" key="1">
    <citation type="submission" date="2021-01" db="EMBL/GenBank/DDBJ databases">
        <title>Marivirga aurantiaca sp. nov., isolated from intertidal surface sediments.</title>
        <authorList>
            <person name="Zhang M."/>
        </authorList>
    </citation>
    <scope>NUCLEOTIDE SEQUENCE</scope>
    <source>
        <strain evidence="2">S37H4</strain>
    </source>
</reference>
<sequence>MNYTKLGYKIGSWAFIIVGTGHILTDQLSPKTPDQHQSIQTMKGFAIQLMGTETTIFSFHQGFSLMMGLLLFSYGLLNLMILSINKEVNLPTNILVLNIMVSVTCAILSFMYFFIVPIALMSVAFLGFTFSILKRNTTKQMAV</sequence>
<feature type="transmembrane region" description="Helical" evidence="1">
    <location>
        <begin position="63"/>
        <end position="82"/>
    </location>
</feature>
<gene>
    <name evidence="2" type="ORF">JKA74_10045</name>
</gene>